<organism evidence="1 2">
    <name type="scientific">Pseudomonas syringae pv. aceris</name>
    <dbReference type="NCBI Taxonomy" id="199198"/>
    <lineage>
        <taxon>Bacteria</taxon>
        <taxon>Pseudomonadati</taxon>
        <taxon>Pseudomonadota</taxon>
        <taxon>Gammaproteobacteria</taxon>
        <taxon>Pseudomonadales</taxon>
        <taxon>Pseudomonadaceae</taxon>
        <taxon>Pseudomonas</taxon>
        <taxon>Pseudomonas syringae</taxon>
    </lineage>
</organism>
<sequence length="41" mass="4563">MQMGVMNIRAYVKFMADPQPAQVWVSSGRGCIRTGNRLPVP</sequence>
<comment type="caution">
    <text evidence="1">The sequence shown here is derived from an EMBL/GenBank/DDBJ whole genome shotgun (WGS) entry which is preliminary data.</text>
</comment>
<dbReference type="PATRIC" id="fig|199198.5.peg.5761"/>
<dbReference type="EMBL" id="LJPM01000414">
    <property type="protein sequence ID" value="KPW15860.1"/>
    <property type="molecule type" value="Genomic_DNA"/>
</dbReference>
<protein>
    <submittedName>
        <fullName evidence="1">Uncharacterized protein</fullName>
    </submittedName>
</protein>
<name>A0A0P9GZ05_PSESX</name>
<reference evidence="1 2" key="1">
    <citation type="submission" date="2015-09" db="EMBL/GenBank/DDBJ databases">
        <title>Genome announcement of multiple Pseudomonas syringae strains.</title>
        <authorList>
            <person name="Thakur S."/>
            <person name="Wang P.W."/>
            <person name="Gong Y."/>
            <person name="Weir B.S."/>
            <person name="Guttman D.S."/>
        </authorList>
    </citation>
    <scope>NUCLEOTIDE SEQUENCE [LARGE SCALE GENOMIC DNA]</scope>
    <source>
        <strain evidence="1 2">ICMP2802</strain>
    </source>
</reference>
<proteinExistence type="predicted"/>
<evidence type="ECO:0000313" key="2">
    <source>
        <dbReference type="Proteomes" id="UP000050297"/>
    </source>
</evidence>
<accession>A0A0P9GZ05</accession>
<evidence type="ECO:0000313" key="1">
    <source>
        <dbReference type="EMBL" id="KPW15860.1"/>
    </source>
</evidence>
<dbReference type="Proteomes" id="UP000050297">
    <property type="component" value="Unassembled WGS sequence"/>
</dbReference>
<gene>
    <name evidence="1" type="ORF">ALO91_03992</name>
</gene>
<dbReference type="AlphaFoldDB" id="A0A0P9GZ05"/>